<dbReference type="Gene3D" id="1.10.10.10">
    <property type="entry name" value="Winged helix-like DNA-binding domain superfamily/Winged helix DNA-binding domain"/>
    <property type="match status" value="1"/>
</dbReference>
<accession>A0ABX1KFQ9</accession>
<dbReference type="InterPro" id="IPR011991">
    <property type="entry name" value="ArsR-like_HTH"/>
</dbReference>
<comment type="caution">
    <text evidence="2">The sequence shown here is derived from an EMBL/GenBank/DDBJ whole genome shotgun (WGS) entry which is preliminary data.</text>
</comment>
<dbReference type="PROSITE" id="PS50987">
    <property type="entry name" value="HTH_ARSR_2"/>
    <property type="match status" value="1"/>
</dbReference>
<evidence type="ECO:0000259" key="1">
    <source>
        <dbReference type="PROSITE" id="PS50987"/>
    </source>
</evidence>
<dbReference type="InterPro" id="IPR001845">
    <property type="entry name" value="HTH_ArsR_DNA-bd_dom"/>
</dbReference>
<dbReference type="Pfam" id="PF12840">
    <property type="entry name" value="HTH_20"/>
    <property type="match status" value="1"/>
</dbReference>
<organism evidence="2 3">
    <name type="scientific">Microbacterium salsuginis</name>
    <dbReference type="NCBI Taxonomy" id="2722803"/>
    <lineage>
        <taxon>Bacteria</taxon>
        <taxon>Bacillati</taxon>
        <taxon>Actinomycetota</taxon>
        <taxon>Actinomycetes</taxon>
        <taxon>Micrococcales</taxon>
        <taxon>Microbacteriaceae</taxon>
        <taxon>Microbacterium</taxon>
    </lineage>
</organism>
<reference evidence="2 3" key="1">
    <citation type="submission" date="2020-04" db="EMBL/GenBank/DDBJ databases">
        <title>CFH 90308 Microbacterium sp.</title>
        <authorList>
            <person name="Nie G."/>
            <person name="Ming H."/>
            <person name="Xia T."/>
        </authorList>
    </citation>
    <scope>NUCLEOTIDE SEQUENCE [LARGE SCALE GENOMIC DNA]</scope>
    <source>
        <strain evidence="2 3">CFH 90308</strain>
    </source>
</reference>
<dbReference type="RefSeq" id="WP_168913390.1">
    <property type="nucleotide sequence ID" value="NZ_JABACI010000004.1"/>
</dbReference>
<evidence type="ECO:0000313" key="3">
    <source>
        <dbReference type="Proteomes" id="UP001429745"/>
    </source>
</evidence>
<dbReference type="PRINTS" id="PR00778">
    <property type="entry name" value="HTHARSR"/>
</dbReference>
<feature type="domain" description="HTH arsR-type" evidence="1">
    <location>
        <begin position="1"/>
        <end position="93"/>
    </location>
</feature>
<protein>
    <submittedName>
        <fullName evidence="2">Winged helix-turn-helix transcriptional regulator</fullName>
    </submittedName>
</protein>
<dbReference type="CDD" id="cd00090">
    <property type="entry name" value="HTH_ARSR"/>
    <property type="match status" value="1"/>
</dbReference>
<dbReference type="PANTHER" id="PTHR38600">
    <property type="entry name" value="TRANSCRIPTIONAL REGULATORY PROTEIN"/>
    <property type="match status" value="1"/>
</dbReference>
<dbReference type="EMBL" id="JABACI010000004">
    <property type="protein sequence ID" value="NLP84939.1"/>
    <property type="molecule type" value="Genomic_DNA"/>
</dbReference>
<sequence length="114" mass="12645">MLEKDTLSRTFSALADPTRRAILDHLARADATVSELSAPFEISAPAISRHLRVLEASGLIVQQRHGSWRTNSLQSEPLAEAAEYLGRYRVFLGASFDRLRDHLQDPSGNEQGES</sequence>
<name>A0ABX1KFQ9_9MICO</name>
<dbReference type="Proteomes" id="UP001429745">
    <property type="component" value="Unassembled WGS sequence"/>
</dbReference>
<dbReference type="PANTHER" id="PTHR38600:SF2">
    <property type="entry name" value="SLL0088 PROTEIN"/>
    <property type="match status" value="1"/>
</dbReference>
<keyword evidence="3" id="KW-1185">Reference proteome</keyword>
<proteinExistence type="predicted"/>
<evidence type="ECO:0000313" key="2">
    <source>
        <dbReference type="EMBL" id="NLP84939.1"/>
    </source>
</evidence>
<dbReference type="SMART" id="SM00418">
    <property type="entry name" value="HTH_ARSR"/>
    <property type="match status" value="1"/>
</dbReference>
<dbReference type="InterPro" id="IPR036388">
    <property type="entry name" value="WH-like_DNA-bd_sf"/>
</dbReference>
<dbReference type="InterPro" id="IPR036390">
    <property type="entry name" value="WH_DNA-bd_sf"/>
</dbReference>
<dbReference type="NCBIfam" id="NF033788">
    <property type="entry name" value="HTH_metalloreg"/>
    <property type="match status" value="1"/>
</dbReference>
<dbReference type="SUPFAM" id="SSF46785">
    <property type="entry name" value="Winged helix' DNA-binding domain"/>
    <property type="match status" value="1"/>
</dbReference>
<gene>
    <name evidence="2" type="ORF">HF576_13890</name>
</gene>